<evidence type="ECO:0000313" key="2">
    <source>
        <dbReference type="Ensembl" id="ENSGACP00000016323.1"/>
    </source>
</evidence>
<dbReference type="Gene3D" id="1.10.533.10">
    <property type="entry name" value="Death Domain, Fas"/>
    <property type="match status" value="1"/>
</dbReference>
<dbReference type="Ensembl" id="ENSGACT00000016355.1">
    <property type="protein sequence ID" value="ENSGACP00000016323.1"/>
    <property type="gene ID" value="ENSGACG00000012355.1"/>
</dbReference>
<name>G3PFE9_GASAC</name>
<feature type="region of interest" description="Disordered" evidence="1">
    <location>
        <begin position="63"/>
        <end position="92"/>
    </location>
</feature>
<dbReference type="AlphaFoldDB" id="G3PFE9"/>
<reference evidence="2" key="1">
    <citation type="submission" date="2006-01" db="EMBL/GenBank/DDBJ databases">
        <authorList>
            <person name="Lindblad-Toh K."/>
            <person name="Mauceli E."/>
            <person name="Grabherr M."/>
            <person name="Chang J.L."/>
            <person name="Lander E.S."/>
        </authorList>
    </citation>
    <scope>NUCLEOTIDE SEQUENCE [LARGE SCALE GENOMIC DNA]</scope>
</reference>
<dbReference type="Bgee" id="ENSGACG00000012355">
    <property type="expression patterns" value="Expressed in head kidney and 6 other cell types or tissues"/>
</dbReference>
<organism evidence="2">
    <name type="scientific">Gasterosteus aculeatus</name>
    <name type="common">Three-spined stickleback</name>
    <dbReference type="NCBI Taxonomy" id="69293"/>
    <lineage>
        <taxon>Eukaryota</taxon>
        <taxon>Metazoa</taxon>
        <taxon>Chordata</taxon>
        <taxon>Craniata</taxon>
        <taxon>Vertebrata</taxon>
        <taxon>Euteleostomi</taxon>
        <taxon>Actinopterygii</taxon>
        <taxon>Neopterygii</taxon>
        <taxon>Teleostei</taxon>
        <taxon>Neoteleostei</taxon>
        <taxon>Acanthomorphata</taxon>
        <taxon>Eupercaria</taxon>
        <taxon>Perciformes</taxon>
        <taxon>Cottioidei</taxon>
        <taxon>Gasterosteales</taxon>
        <taxon>Gasterosteidae</taxon>
        <taxon>Gasterosteus</taxon>
    </lineage>
</organism>
<protein>
    <submittedName>
        <fullName evidence="2">Uncharacterized protein</fullName>
    </submittedName>
</protein>
<dbReference type="InterPro" id="IPR011029">
    <property type="entry name" value="DEATH-like_dom_sf"/>
</dbReference>
<reference evidence="2" key="2">
    <citation type="submission" date="2024-04" db="UniProtKB">
        <authorList>
            <consortium name="Ensembl"/>
        </authorList>
    </citation>
    <scope>IDENTIFICATION</scope>
</reference>
<dbReference type="InParanoid" id="G3PFE9"/>
<evidence type="ECO:0000256" key="1">
    <source>
        <dbReference type="SAM" id="MobiDB-lite"/>
    </source>
</evidence>
<proteinExistence type="predicted"/>
<sequence>MSLGETKVNHMNEIDFDRPSSDFPWRLLSRRDKQDTVFLMVLSYGQQSLTMIKEHLKYFERTDLKNKLPPSSPGPKKEPSVEKHHAALSKQR</sequence>
<feature type="compositionally biased region" description="Basic and acidic residues" evidence="1">
    <location>
        <begin position="75"/>
        <end position="85"/>
    </location>
</feature>
<accession>G3PFE9</accession>